<dbReference type="Pfam" id="PF09793">
    <property type="entry name" value="AD"/>
    <property type="match status" value="1"/>
</dbReference>
<dbReference type="GeneID" id="39594544"/>
<reference evidence="3 4" key="1">
    <citation type="journal article" date="2018" name="Front. Microbiol.">
        <title>Genomic and genetic insights into a cosmopolitan fungus, Paecilomyces variotii (Eurotiales).</title>
        <authorList>
            <person name="Urquhart A.S."/>
            <person name="Mondo S.J."/>
            <person name="Makela M.R."/>
            <person name="Hane J.K."/>
            <person name="Wiebenga A."/>
            <person name="He G."/>
            <person name="Mihaltcheva S."/>
            <person name="Pangilinan J."/>
            <person name="Lipzen A."/>
            <person name="Barry K."/>
            <person name="de Vries R.P."/>
            <person name="Grigoriev I.V."/>
            <person name="Idnurm A."/>
        </authorList>
    </citation>
    <scope>NUCLEOTIDE SEQUENCE [LARGE SCALE GENOMIC DNA]</scope>
    <source>
        <strain evidence="3 4">CBS 101075</strain>
    </source>
</reference>
<accession>A0A443HIG7</accession>
<dbReference type="PANTHER" id="PTHR13542">
    <property type="entry name" value="LSM12 HOMOLOG"/>
    <property type="match status" value="1"/>
</dbReference>
<dbReference type="InterPro" id="IPR039683">
    <property type="entry name" value="Lsm12-like"/>
</dbReference>
<dbReference type="InterPro" id="IPR019181">
    <property type="entry name" value="LSM12_ABD"/>
</dbReference>
<proteinExistence type="predicted"/>
<dbReference type="PROSITE" id="PS52001">
    <property type="entry name" value="AD"/>
    <property type="match status" value="1"/>
</dbReference>
<sequence>MAENKRQSVGGKPQAQAPAVAAAGPGVNAAMVPLDVALSGAIGARVRITTAPPTASTLEGILFTTDPITNLVAINTSTPPPTPINASNASLAGDYHIIPVSRIQSFQLLSLAPSSTSSDGPSFTDAYPPLHALDLRALKTREANAVAKLQEREARRGKGVSREAQDLFDAFSRTMPARWDGTSIVVADAVVISKPYTVDHCRPLVAGDVAALARVRKVLEMERKKIELRNASAAIGNSNNFPRNAGAARGVPNKDSRNSIAGGNHAGAAAGSGAVGQRKGG</sequence>
<comment type="caution">
    <text evidence="3">The sequence shown here is derived from an EMBL/GenBank/DDBJ whole genome shotgun (WGS) entry which is preliminary data.</text>
</comment>
<protein>
    <submittedName>
        <fullName evidence="3">Anticodon-binding domain-containing protein</fullName>
    </submittedName>
</protein>
<dbReference type="STRING" id="264951.A0A443HIG7"/>
<evidence type="ECO:0000256" key="1">
    <source>
        <dbReference type="SAM" id="MobiDB-lite"/>
    </source>
</evidence>
<dbReference type="SMART" id="SM00995">
    <property type="entry name" value="AD"/>
    <property type="match status" value="1"/>
</dbReference>
<dbReference type="VEuPathDB" id="FungiDB:C8Q69DRAFT_127151"/>
<name>A0A443HIG7_BYSSP</name>
<dbReference type="AlphaFoldDB" id="A0A443HIG7"/>
<feature type="region of interest" description="Disordered" evidence="1">
    <location>
        <begin position="237"/>
        <end position="281"/>
    </location>
</feature>
<dbReference type="Proteomes" id="UP000283841">
    <property type="component" value="Unassembled WGS sequence"/>
</dbReference>
<keyword evidence="4" id="KW-1185">Reference proteome</keyword>
<organism evidence="3 4">
    <name type="scientific">Byssochlamys spectabilis</name>
    <name type="common">Paecilomyces variotii</name>
    <dbReference type="NCBI Taxonomy" id="264951"/>
    <lineage>
        <taxon>Eukaryota</taxon>
        <taxon>Fungi</taxon>
        <taxon>Dikarya</taxon>
        <taxon>Ascomycota</taxon>
        <taxon>Pezizomycotina</taxon>
        <taxon>Eurotiomycetes</taxon>
        <taxon>Eurotiomycetidae</taxon>
        <taxon>Eurotiales</taxon>
        <taxon>Thermoascaceae</taxon>
        <taxon>Paecilomyces</taxon>
    </lineage>
</organism>
<evidence type="ECO:0000259" key="2">
    <source>
        <dbReference type="PROSITE" id="PS52001"/>
    </source>
</evidence>
<dbReference type="EMBL" id="RCNU01000019">
    <property type="protein sequence ID" value="RWQ91556.1"/>
    <property type="molecule type" value="Genomic_DNA"/>
</dbReference>
<dbReference type="RefSeq" id="XP_028481201.1">
    <property type="nucleotide sequence ID" value="XM_028625267.1"/>
</dbReference>
<dbReference type="InterPro" id="IPR047574">
    <property type="entry name" value="AD"/>
</dbReference>
<feature type="compositionally biased region" description="Low complexity" evidence="1">
    <location>
        <begin position="261"/>
        <end position="281"/>
    </location>
</feature>
<evidence type="ECO:0000313" key="4">
    <source>
        <dbReference type="Proteomes" id="UP000283841"/>
    </source>
</evidence>
<gene>
    <name evidence="3" type="ORF">C8Q69DRAFT_127151</name>
</gene>
<evidence type="ECO:0000313" key="3">
    <source>
        <dbReference type="EMBL" id="RWQ91556.1"/>
    </source>
</evidence>
<feature type="domain" description="AD" evidence="2">
    <location>
        <begin position="131"/>
        <end position="227"/>
    </location>
</feature>